<dbReference type="Proteomes" id="UP000249891">
    <property type="component" value="Unassembled WGS sequence"/>
</dbReference>
<protein>
    <submittedName>
        <fullName evidence="2">Predicted membrane protein</fullName>
    </submittedName>
</protein>
<keyword evidence="1" id="KW-0472">Membrane</keyword>
<keyword evidence="1" id="KW-0812">Transmembrane</keyword>
<feature type="transmembrane region" description="Helical" evidence="1">
    <location>
        <begin position="6"/>
        <end position="23"/>
    </location>
</feature>
<sequence length="105" mass="11710">MDSKVTSVLSYFGLLWLIAFFFGKKDEKSIYHLKQGFGLFVVGFLFGIVLQILFSVSATIAGIVSLLGIILLVLFIIGVINAIKEEQKPLPLFGKSFERSFSFIK</sequence>
<accession>A0A2X2R8Y5</accession>
<dbReference type="AlphaFoldDB" id="A0A2X2R8Y5"/>
<proteinExistence type="predicted"/>
<organism evidence="2 3">
    <name type="scientific">Capnocytophaga ochracea</name>
    <dbReference type="NCBI Taxonomy" id="1018"/>
    <lineage>
        <taxon>Bacteria</taxon>
        <taxon>Pseudomonadati</taxon>
        <taxon>Bacteroidota</taxon>
        <taxon>Flavobacteriia</taxon>
        <taxon>Flavobacteriales</taxon>
        <taxon>Flavobacteriaceae</taxon>
        <taxon>Capnocytophaga</taxon>
    </lineage>
</organism>
<dbReference type="EMBL" id="UARG01000017">
    <property type="protein sequence ID" value="SQA77508.1"/>
    <property type="molecule type" value="Genomic_DNA"/>
</dbReference>
<keyword evidence="1" id="KW-1133">Transmembrane helix</keyword>
<name>A0A2X2R8Y5_CAPOC</name>
<evidence type="ECO:0000313" key="2">
    <source>
        <dbReference type="EMBL" id="SQA77508.1"/>
    </source>
</evidence>
<gene>
    <name evidence="2" type="ORF">NCTC11546_00721</name>
</gene>
<feature type="transmembrane region" description="Helical" evidence="1">
    <location>
        <begin position="35"/>
        <end position="54"/>
    </location>
</feature>
<evidence type="ECO:0000313" key="3">
    <source>
        <dbReference type="Proteomes" id="UP000249891"/>
    </source>
</evidence>
<reference evidence="2 3" key="1">
    <citation type="submission" date="2018-06" db="EMBL/GenBank/DDBJ databases">
        <authorList>
            <consortium name="Pathogen Informatics"/>
            <person name="Doyle S."/>
        </authorList>
    </citation>
    <scope>NUCLEOTIDE SEQUENCE [LARGE SCALE GENOMIC DNA]</scope>
    <source>
        <strain evidence="2 3">NCTC11546</strain>
    </source>
</reference>
<dbReference type="RefSeq" id="WP_128090982.1">
    <property type="nucleotide sequence ID" value="NZ_UARG01000017.1"/>
</dbReference>
<feature type="transmembrane region" description="Helical" evidence="1">
    <location>
        <begin position="60"/>
        <end position="83"/>
    </location>
</feature>
<evidence type="ECO:0000256" key="1">
    <source>
        <dbReference type="SAM" id="Phobius"/>
    </source>
</evidence>